<feature type="region of interest" description="Disordered" evidence="1">
    <location>
        <begin position="37"/>
        <end position="81"/>
    </location>
</feature>
<dbReference type="AlphaFoldDB" id="A0A1E3NHZ5"/>
<dbReference type="GeneID" id="30181320"/>
<proteinExistence type="predicted"/>
<evidence type="ECO:0000313" key="3">
    <source>
        <dbReference type="Proteomes" id="UP000094455"/>
    </source>
</evidence>
<organism evidence="2 3">
    <name type="scientific">Pichia membranifaciens NRRL Y-2026</name>
    <dbReference type="NCBI Taxonomy" id="763406"/>
    <lineage>
        <taxon>Eukaryota</taxon>
        <taxon>Fungi</taxon>
        <taxon>Dikarya</taxon>
        <taxon>Ascomycota</taxon>
        <taxon>Saccharomycotina</taxon>
        <taxon>Pichiomycetes</taxon>
        <taxon>Pichiales</taxon>
        <taxon>Pichiaceae</taxon>
        <taxon>Pichia</taxon>
    </lineage>
</organism>
<evidence type="ECO:0000313" key="2">
    <source>
        <dbReference type="EMBL" id="ODQ45188.1"/>
    </source>
</evidence>
<sequence length="167" mass="18812">MKLHQFGLVSEDGVIETDKIEKVDKAALELEQDRLRRKKESEREVLERENAKSEARSRRRLDRQRKAKQRKKELGAKNGRRKAKVGNVELVGYNAVRAEDRRNVAVVADDNSDDGSGDAATSGFGTKVDDFIQNGEQDSDLAGMSDRVKQVFLRKVATRKLQTEGQA</sequence>
<protein>
    <submittedName>
        <fullName evidence="2">Uncharacterized protein</fullName>
    </submittedName>
</protein>
<feature type="compositionally biased region" description="Basic and acidic residues" evidence="1">
    <location>
        <begin position="37"/>
        <end position="56"/>
    </location>
</feature>
<feature type="region of interest" description="Disordered" evidence="1">
    <location>
        <begin position="106"/>
        <end position="131"/>
    </location>
</feature>
<gene>
    <name evidence="2" type="ORF">PICMEDRAFT_73966</name>
</gene>
<dbReference type="EMBL" id="KV454005">
    <property type="protein sequence ID" value="ODQ45188.1"/>
    <property type="molecule type" value="Genomic_DNA"/>
</dbReference>
<dbReference type="OrthoDB" id="10424673at2759"/>
<feature type="compositionally biased region" description="Basic residues" evidence="1">
    <location>
        <begin position="57"/>
        <end position="71"/>
    </location>
</feature>
<name>A0A1E3NHZ5_9ASCO</name>
<reference evidence="2 3" key="1">
    <citation type="journal article" date="2016" name="Proc. Natl. Acad. Sci. U.S.A.">
        <title>Comparative genomics of biotechnologically important yeasts.</title>
        <authorList>
            <person name="Riley R."/>
            <person name="Haridas S."/>
            <person name="Wolfe K.H."/>
            <person name="Lopes M.R."/>
            <person name="Hittinger C.T."/>
            <person name="Goeker M."/>
            <person name="Salamov A.A."/>
            <person name="Wisecaver J.H."/>
            <person name="Long T.M."/>
            <person name="Calvey C.H."/>
            <person name="Aerts A.L."/>
            <person name="Barry K.W."/>
            <person name="Choi C."/>
            <person name="Clum A."/>
            <person name="Coughlan A.Y."/>
            <person name="Deshpande S."/>
            <person name="Douglass A.P."/>
            <person name="Hanson S.J."/>
            <person name="Klenk H.-P."/>
            <person name="LaButti K.M."/>
            <person name="Lapidus A."/>
            <person name="Lindquist E.A."/>
            <person name="Lipzen A.M."/>
            <person name="Meier-Kolthoff J.P."/>
            <person name="Ohm R.A."/>
            <person name="Otillar R.P."/>
            <person name="Pangilinan J.L."/>
            <person name="Peng Y."/>
            <person name="Rokas A."/>
            <person name="Rosa C.A."/>
            <person name="Scheuner C."/>
            <person name="Sibirny A.A."/>
            <person name="Slot J.C."/>
            <person name="Stielow J.B."/>
            <person name="Sun H."/>
            <person name="Kurtzman C.P."/>
            <person name="Blackwell M."/>
            <person name="Grigoriev I.V."/>
            <person name="Jeffries T.W."/>
        </authorList>
    </citation>
    <scope>NUCLEOTIDE SEQUENCE [LARGE SCALE GENOMIC DNA]</scope>
    <source>
        <strain evidence="2 3">NRRL Y-2026</strain>
    </source>
</reference>
<dbReference type="RefSeq" id="XP_019016301.1">
    <property type="nucleotide sequence ID" value="XM_019164633.1"/>
</dbReference>
<keyword evidence="3" id="KW-1185">Reference proteome</keyword>
<evidence type="ECO:0000256" key="1">
    <source>
        <dbReference type="SAM" id="MobiDB-lite"/>
    </source>
</evidence>
<dbReference type="Proteomes" id="UP000094455">
    <property type="component" value="Unassembled WGS sequence"/>
</dbReference>
<accession>A0A1E3NHZ5</accession>